<accession>A0A0H3IBZ6</accession>
<dbReference type="Proteomes" id="UP000008044">
    <property type="component" value="Chromosome"/>
</dbReference>
<dbReference type="HOGENOM" id="CLU_2863820_0_0_6"/>
<gene>
    <name evidence="1" type="ordered locus">W5S_3444</name>
</gene>
<organism evidence="1 2">
    <name type="scientific">Pectobacterium parmentieri</name>
    <dbReference type="NCBI Taxonomy" id="1905730"/>
    <lineage>
        <taxon>Bacteria</taxon>
        <taxon>Pseudomonadati</taxon>
        <taxon>Pseudomonadota</taxon>
        <taxon>Gammaproteobacteria</taxon>
        <taxon>Enterobacterales</taxon>
        <taxon>Pectobacteriaceae</taxon>
        <taxon>Pectobacterium</taxon>
    </lineage>
</organism>
<dbReference type="eggNOG" id="ENOG5032PZM">
    <property type="taxonomic scope" value="Bacteria"/>
</dbReference>
<dbReference type="AlphaFoldDB" id="A0A0H3IBZ6"/>
<sequence length="64" mass="7180">MKNDESNNTHHQVMSIYVIDIYVNCPRCGERQDGFVGNLAGASFKCDDCGETYSIDKDANVSFR</sequence>
<proteinExistence type="predicted"/>
<evidence type="ECO:0000313" key="2">
    <source>
        <dbReference type="Proteomes" id="UP000008044"/>
    </source>
</evidence>
<name>A0A0H3IBZ6_PECPM</name>
<dbReference type="KEGG" id="pec:W5S_3444"/>
<reference evidence="1 2" key="1">
    <citation type="journal article" date="2012" name="J. Bacteriol.">
        <title>Genome sequence of Pectobacterium sp. strain SCC3193.</title>
        <authorList>
            <person name="Koskinen J.P."/>
            <person name="Laine P."/>
            <person name="Niemi O."/>
            <person name="Nykyri J."/>
            <person name="Harjunpaa H."/>
            <person name="Auvinen P."/>
            <person name="Paulin L."/>
            <person name="Pirhonen M."/>
            <person name="Palva T."/>
            <person name="Holm L."/>
        </authorList>
    </citation>
    <scope>NUCLEOTIDE SEQUENCE [LARGE SCALE GENOMIC DNA]</scope>
    <source>
        <strain evidence="1 2">SCC3193</strain>
    </source>
</reference>
<evidence type="ECO:0000313" key="1">
    <source>
        <dbReference type="EMBL" id="AFI91514.1"/>
    </source>
</evidence>
<protein>
    <submittedName>
        <fullName evidence="1">Uncharacterized protein</fullName>
    </submittedName>
</protein>
<dbReference type="EMBL" id="CP003415">
    <property type="protein sequence ID" value="AFI91514.1"/>
    <property type="molecule type" value="Genomic_DNA"/>
</dbReference>